<dbReference type="eggNOG" id="COG0405">
    <property type="taxonomic scope" value="Bacteria"/>
</dbReference>
<keyword evidence="1" id="KW-0012">Acyltransferase</keyword>
<dbReference type="InterPro" id="IPR029055">
    <property type="entry name" value="Ntn_hydrolases_N"/>
</dbReference>
<dbReference type="InterPro" id="IPR052896">
    <property type="entry name" value="GGT-like_enzyme"/>
</dbReference>
<dbReference type="Pfam" id="PF01019">
    <property type="entry name" value="G_glu_transpept"/>
    <property type="match status" value="1"/>
</dbReference>
<dbReference type="PRINTS" id="PR01210">
    <property type="entry name" value="GGTRANSPTASE"/>
</dbReference>
<dbReference type="PANTHER" id="PTHR43881:SF5">
    <property type="entry name" value="GAMMA-GLUTAMYLTRANSPEPTIDASE"/>
    <property type="match status" value="1"/>
</dbReference>
<dbReference type="InterPro" id="IPR043137">
    <property type="entry name" value="GGT_ssub_C"/>
</dbReference>
<gene>
    <name evidence="1" type="ordered locus">DvMF_3118</name>
</gene>
<organism evidence="1">
    <name type="scientific">Nitratidesulfovibrio vulgaris (strain DSM 19637 / Miyazaki F)</name>
    <name type="common">Desulfovibrio vulgaris</name>
    <dbReference type="NCBI Taxonomy" id="883"/>
    <lineage>
        <taxon>Bacteria</taxon>
        <taxon>Pseudomonadati</taxon>
        <taxon>Thermodesulfobacteriota</taxon>
        <taxon>Desulfovibrionia</taxon>
        <taxon>Desulfovibrionales</taxon>
        <taxon>Desulfovibrionaceae</taxon>
        <taxon>Nitratidesulfovibrio</taxon>
    </lineage>
</organism>
<protein>
    <submittedName>
        <fullName evidence="1">Gamma-glutamyltransferase</fullName>
        <ecNumber evidence="1">2.3.2.2</ecNumber>
    </submittedName>
</protein>
<dbReference type="EC" id="2.3.2.2" evidence="1"/>
<dbReference type="Gene3D" id="3.60.20.40">
    <property type="match status" value="1"/>
</dbReference>
<dbReference type="OrthoDB" id="5297205at2"/>
<name>B8DJH7_NITV9</name>
<reference evidence="1" key="1">
    <citation type="submission" date="2008-10" db="EMBL/GenBank/DDBJ databases">
        <title>Complete sequence of Desulfovibrio vulgaris str. 'Miyazaki F'.</title>
        <authorList>
            <person name="Lucas S."/>
            <person name="Copeland A."/>
            <person name="Lapidus A."/>
            <person name="Glavina del Rio T."/>
            <person name="Dalin E."/>
            <person name="Tice H."/>
            <person name="Bruce D."/>
            <person name="Goodwin L."/>
            <person name="Pitluck S."/>
            <person name="Sims D."/>
            <person name="Brettin T."/>
            <person name="Detter J.C."/>
            <person name="Han C."/>
            <person name="Larimer F."/>
            <person name="Land M."/>
            <person name="Hauser L."/>
            <person name="Kyrpides N."/>
            <person name="Mikhailova N."/>
            <person name="Hazen T.C."/>
            <person name="Richardson P."/>
        </authorList>
    </citation>
    <scope>NUCLEOTIDE SEQUENCE</scope>
    <source>
        <strain evidence="1">Miyazaki F</strain>
    </source>
</reference>
<dbReference type="HOGENOM" id="CLU_014813_3_0_7"/>
<dbReference type="AlphaFoldDB" id="B8DJH7"/>
<keyword evidence="1" id="KW-0808">Transferase</keyword>
<dbReference type="SUPFAM" id="SSF56235">
    <property type="entry name" value="N-terminal nucleophile aminohydrolases (Ntn hydrolases)"/>
    <property type="match status" value="1"/>
</dbReference>
<dbReference type="PANTHER" id="PTHR43881">
    <property type="entry name" value="GAMMA-GLUTAMYLTRANSPEPTIDASE (AFU_ORTHOLOGUE AFUA_4G13580)"/>
    <property type="match status" value="1"/>
</dbReference>
<evidence type="ECO:0000313" key="1">
    <source>
        <dbReference type="EMBL" id="ACL10054.1"/>
    </source>
</evidence>
<dbReference type="Gene3D" id="1.10.246.130">
    <property type="match status" value="1"/>
</dbReference>
<dbReference type="KEGG" id="dvm:DvMF_3118"/>
<sequence>MLHTPRARRGMVVTPHHLASQAGLAILREGGNAVEAVVAAAATLCAVYPHMTGLGGDGFWLIHEPGAATLVGIDASGRSGAAVTPDLLRAAGHTHQIPRRGPQAAITVAGAVSGWAAALDHARAWGPALPLPRLLEEAQWHARHGVAVTAGHHALVRDNMEALAAQPGFAAQFLPDGICPPEGNTLRLPALADTLHTLGTRGLDDFYRGRVAAAMAADLAEAGSPLTAADLADHRAALVTPLSLRLPQGRVFNLPPPSQGVASLCILGIFERLRGEGVAIEPETFAHIHAVVEATKRAFRMRDGLVGDPDHAPYPAPGSATDPLRPDRLDALARDVDMARALPWPAPPSGGDTVWLGAVDAQGRAVSCIQSIYFEFGSGVVLPRTGITWQNRGCGFSLQAGSPAALAPRRKPFHTLNPAMALLADGRVMPYGTMGGEGQPQTQAAVFTRHVVFGQPLQRAVSAPRWLLGRTWGDDAVHLRLESRIAPDVADALRAAGHPVRMVDDYDPVMGHAGGIVRHPDGTLEGAADPRGDGCVAAW</sequence>
<dbReference type="GO" id="GO:0103068">
    <property type="term" value="F:leukotriene C4 gamma-glutamyl transferase activity"/>
    <property type="evidence" value="ECO:0007669"/>
    <property type="project" value="UniProtKB-EC"/>
</dbReference>
<dbReference type="MEROPS" id="T03.025"/>
<accession>B8DJH7</accession>
<proteinExistence type="predicted"/>
<dbReference type="InterPro" id="IPR043138">
    <property type="entry name" value="GGT_lsub"/>
</dbReference>
<dbReference type="STRING" id="883.DvMF_3118"/>
<dbReference type="EMBL" id="CP001197">
    <property type="protein sequence ID" value="ACL10054.1"/>
    <property type="molecule type" value="Genomic_DNA"/>
</dbReference>